<evidence type="ECO:0000313" key="1">
    <source>
        <dbReference type="EMBL" id="EME84532.1"/>
    </source>
</evidence>
<dbReference type="Gene3D" id="1.20.200.10">
    <property type="entry name" value="Fumarase/aspartase (Central domain)"/>
    <property type="match status" value="1"/>
</dbReference>
<reference evidence="1 2" key="1">
    <citation type="journal article" date="2012" name="PLoS Pathog.">
        <title>Diverse lifestyles and strategies of plant pathogenesis encoded in the genomes of eighteen Dothideomycetes fungi.</title>
        <authorList>
            <person name="Ohm R.A."/>
            <person name="Feau N."/>
            <person name="Henrissat B."/>
            <person name="Schoch C.L."/>
            <person name="Horwitz B.A."/>
            <person name="Barry K.W."/>
            <person name="Condon B.J."/>
            <person name="Copeland A.C."/>
            <person name="Dhillon B."/>
            <person name="Glaser F."/>
            <person name="Hesse C.N."/>
            <person name="Kosti I."/>
            <person name="LaButti K."/>
            <person name="Lindquist E.A."/>
            <person name="Lucas S."/>
            <person name="Salamov A.A."/>
            <person name="Bradshaw R.E."/>
            <person name="Ciuffetti L."/>
            <person name="Hamelin R.C."/>
            <person name="Kema G.H.J."/>
            <person name="Lawrence C."/>
            <person name="Scott J.A."/>
            <person name="Spatafora J.W."/>
            <person name="Turgeon B.G."/>
            <person name="de Wit P.J.G.M."/>
            <person name="Zhong S."/>
            <person name="Goodwin S.B."/>
            <person name="Grigoriev I.V."/>
        </authorList>
    </citation>
    <scope>NUCLEOTIDE SEQUENCE [LARGE SCALE GENOMIC DNA]</scope>
    <source>
        <strain evidence="1 2">CIRAD86</strain>
    </source>
</reference>
<dbReference type="InterPro" id="IPR008948">
    <property type="entry name" value="L-Aspartase-like"/>
</dbReference>
<dbReference type="SUPFAM" id="SSF48557">
    <property type="entry name" value="L-aspartase-like"/>
    <property type="match status" value="1"/>
</dbReference>
<dbReference type="HOGENOM" id="CLU_2347614_0_0_1"/>
<dbReference type="Gene3D" id="1.10.275.60">
    <property type="match status" value="1"/>
</dbReference>
<gene>
    <name evidence="1" type="ORF">MYCFIDRAFT_173503</name>
</gene>
<dbReference type="GeneID" id="19333001"/>
<dbReference type="GO" id="GO:0003824">
    <property type="term" value="F:catalytic activity"/>
    <property type="evidence" value="ECO:0007669"/>
    <property type="project" value="InterPro"/>
</dbReference>
<dbReference type="Proteomes" id="UP000016932">
    <property type="component" value="Unassembled WGS sequence"/>
</dbReference>
<protein>
    <submittedName>
        <fullName evidence="1">Uncharacterized protein</fullName>
    </submittedName>
</protein>
<organism evidence="1 2">
    <name type="scientific">Pseudocercospora fijiensis (strain CIRAD86)</name>
    <name type="common">Black leaf streak disease fungus</name>
    <name type="synonym">Mycosphaerella fijiensis</name>
    <dbReference type="NCBI Taxonomy" id="383855"/>
    <lineage>
        <taxon>Eukaryota</taxon>
        <taxon>Fungi</taxon>
        <taxon>Dikarya</taxon>
        <taxon>Ascomycota</taxon>
        <taxon>Pezizomycotina</taxon>
        <taxon>Dothideomycetes</taxon>
        <taxon>Dothideomycetidae</taxon>
        <taxon>Mycosphaerellales</taxon>
        <taxon>Mycosphaerellaceae</taxon>
        <taxon>Pseudocercospora</taxon>
    </lineage>
</organism>
<dbReference type="KEGG" id="pfj:MYCFIDRAFT_173503"/>
<accession>M3B597</accession>
<evidence type="ECO:0000313" key="2">
    <source>
        <dbReference type="Proteomes" id="UP000016932"/>
    </source>
</evidence>
<dbReference type="STRING" id="383855.M3B597"/>
<sequence length="97" mass="10565">MVQQLTDLEDGFIGGTTTQDLTDTATILHLRDTIKLIEKVLNGIIAALVKLCQKHPHRSTPMAARSNLQQAVYSQEHRSLSGGIDGQWLKSGPLLCG</sequence>
<dbReference type="AlphaFoldDB" id="M3B597"/>
<keyword evidence="2" id="KW-1185">Reference proteome</keyword>
<name>M3B597_PSEFD</name>
<proteinExistence type="predicted"/>
<dbReference type="VEuPathDB" id="FungiDB:MYCFIDRAFT_173503"/>
<dbReference type="EMBL" id="KB446557">
    <property type="protein sequence ID" value="EME84532.1"/>
    <property type="molecule type" value="Genomic_DNA"/>
</dbReference>
<dbReference type="RefSeq" id="XP_007925156.1">
    <property type="nucleotide sequence ID" value="XM_007926965.1"/>
</dbReference>